<dbReference type="PANTHER" id="PTHR10252:SF79">
    <property type="entry name" value="DNA POLYMERASE EPSILON SUBUNIT 4"/>
    <property type="match status" value="1"/>
</dbReference>
<reference evidence="4" key="1">
    <citation type="submission" date="2022-01" db="EMBL/GenBank/DDBJ databases">
        <authorList>
            <person name="King R."/>
        </authorList>
    </citation>
    <scope>NUCLEOTIDE SEQUENCE</scope>
</reference>
<evidence type="ECO:0000313" key="4">
    <source>
        <dbReference type="EMBL" id="CAH1115205.1"/>
    </source>
</evidence>
<dbReference type="GO" id="GO:0046982">
    <property type="term" value="F:protein heterodimerization activity"/>
    <property type="evidence" value="ECO:0007669"/>
    <property type="project" value="InterPro"/>
</dbReference>
<comment type="subcellular location">
    <subcellularLocation>
        <location evidence="1">Nucleus</location>
    </subcellularLocation>
</comment>
<dbReference type="CDD" id="cd22929">
    <property type="entry name" value="HFD_POLE4-like"/>
    <property type="match status" value="1"/>
</dbReference>
<dbReference type="InterPro" id="IPR050568">
    <property type="entry name" value="Transcr_DNA_Rep_Reg"/>
</dbReference>
<dbReference type="PANTHER" id="PTHR10252">
    <property type="entry name" value="HISTONE-LIKE TRANSCRIPTION FACTOR CCAAT-RELATED"/>
    <property type="match status" value="1"/>
</dbReference>
<evidence type="ECO:0000259" key="3">
    <source>
        <dbReference type="Pfam" id="PF00808"/>
    </source>
</evidence>
<evidence type="ECO:0000313" key="5">
    <source>
        <dbReference type="Proteomes" id="UP001153636"/>
    </source>
</evidence>
<keyword evidence="5" id="KW-1185">Reference proteome</keyword>
<name>A0A9P0GGM5_9CUCU</name>
<gene>
    <name evidence="4" type="ORF">PSYICH_LOCUS15480</name>
</gene>
<dbReference type="GO" id="GO:0008622">
    <property type="term" value="C:epsilon DNA polymerase complex"/>
    <property type="evidence" value="ECO:0007669"/>
    <property type="project" value="TreeGrafter"/>
</dbReference>
<dbReference type="OrthoDB" id="636685at2759"/>
<accession>A0A9P0GGM5</accession>
<dbReference type="EMBL" id="OV651821">
    <property type="protein sequence ID" value="CAH1115205.1"/>
    <property type="molecule type" value="Genomic_DNA"/>
</dbReference>
<evidence type="ECO:0000256" key="1">
    <source>
        <dbReference type="ARBA" id="ARBA00004123"/>
    </source>
</evidence>
<proteinExistence type="predicted"/>
<sequence>MFWNTNCFIVSSGEETDGLVSTSSVAEFSNVNDTELEVPTKRMLRLPLARVKNMMKLSPDCLMISQDSLFLVTKVTEMFIEFLAVEAVKNIGTGKRKTLLKRDVETAIENIPSLCFLDGALE</sequence>
<dbReference type="Pfam" id="PF00808">
    <property type="entry name" value="CBFD_NFYB_HMF"/>
    <property type="match status" value="1"/>
</dbReference>
<feature type="domain" description="Transcription factor CBF/NF-Y/archaeal histone" evidence="3">
    <location>
        <begin position="45"/>
        <end position="108"/>
    </location>
</feature>
<dbReference type="InterPro" id="IPR003958">
    <property type="entry name" value="CBFA_NFYB_domain"/>
</dbReference>
<protein>
    <recommendedName>
        <fullName evidence="3">Transcription factor CBF/NF-Y/archaeal histone domain-containing protein</fullName>
    </recommendedName>
</protein>
<dbReference type="AlphaFoldDB" id="A0A9P0GGM5"/>
<organism evidence="4 5">
    <name type="scientific">Psylliodes chrysocephalus</name>
    <dbReference type="NCBI Taxonomy" id="3402493"/>
    <lineage>
        <taxon>Eukaryota</taxon>
        <taxon>Metazoa</taxon>
        <taxon>Ecdysozoa</taxon>
        <taxon>Arthropoda</taxon>
        <taxon>Hexapoda</taxon>
        <taxon>Insecta</taxon>
        <taxon>Pterygota</taxon>
        <taxon>Neoptera</taxon>
        <taxon>Endopterygota</taxon>
        <taxon>Coleoptera</taxon>
        <taxon>Polyphaga</taxon>
        <taxon>Cucujiformia</taxon>
        <taxon>Chrysomeloidea</taxon>
        <taxon>Chrysomelidae</taxon>
        <taxon>Galerucinae</taxon>
        <taxon>Alticini</taxon>
        <taxon>Psylliodes</taxon>
    </lineage>
</organism>
<evidence type="ECO:0000256" key="2">
    <source>
        <dbReference type="ARBA" id="ARBA00023242"/>
    </source>
</evidence>
<dbReference type="Proteomes" id="UP001153636">
    <property type="component" value="Chromosome 9"/>
</dbReference>
<dbReference type="SUPFAM" id="SSF47113">
    <property type="entry name" value="Histone-fold"/>
    <property type="match status" value="1"/>
</dbReference>
<keyword evidence="2" id="KW-0539">Nucleus</keyword>
<dbReference type="GO" id="GO:0006261">
    <property type="term" value="P:DNA-templated DNA replication"/>
    <property type="evidence" value="ECO:0007669"/>
    <property type="project" value="TreeGrafter"/>
</dbReference>
<dbReference type="InterPro" id="IPR009072">
    <property type="entry name" value="Histone-fold"/>
</dbReference>
<dbReference type="Gene3D" id="1.10.20.10">
    <property type="entry name" value="Histone, subunit A"/>
    <property type="match status" value="1"/>
</dbReference>